<accession>L9XEJ3</accession>
<organism evidence="1 2">
    <name type="scientific">Natronococcus amylolyticus DSM 10524</name>
    <dbReference type="NCBI Taxonomy" id="1227497"/>
    <lineage>
        <taxon>Archaea</taxon>
        <taxon>Methanobacteriati</taxon>
        <taxon>Methanobacteriota</taxon>
        <taxon>Stenosarchaea group</taxon>
        <taxon>Halobacteria</taxon>
        <taxon>Halobacteriales</taxon>
        <taxon>Natrialbaceae</taxon>
        <taxon>Natronococcus</taxon>
    </lineage>
</organism>
<dbReference type="Proteomes" id="UP000011688">
    <property type="component" value="Unassembled WGS sequence"/>
</dbReference>
<reference evidence="1 2" key="1">
    <citation type="journal article" date="2014" name="PLoS Genet.">
        <title>Phylogenetically driven sequencing of extremely halophilic archaea reveals strategies for static and dynamic osmo-response.</title>
        <authorList>
            <person name="Becker E.A."/>
            <person name="Seitzer P.M."/>
            <person name="Tritt A."/>
            <person name="Larsen D."/>
            <person name="Krusor M."/>
            <person name="Yao A.I."/>
            <person name="Wu D."/>
            <person name="Madern D."/>
            <person name="Eisen J.A."/>
            <person name="Darling A.E."/>
            <person name="Facciotti M.T."/>
        </authorList>
    </citation>
    <scope>NUCLEOTIDE SEQUENCE [LARGE SCALE GENOMIC DNA]</scope>
    <source>
        <strain evidence="1 2">DSM 10524</strain>
    </source>
</reference>
<name>L9XEJ3_9EURY</name>
<proteinExistence type="predicted"/>
<dbReference type="EMBL" id="AOIB01000013">
    <property type="protein sequence ID" value="ELY60160.1"/>
    <property type="molecule type" value="Genomic_DNA"/>
</dbReference>
<evidence type="ECO:0000313" key="2">
    <source>
        <dbReference type="Proteomes" id="UP000011688"/>
    </source>
</evidence>
<evidence type="ECO:0000313" key="1">
    <source>
        <dbReference type="EMBL" id="ELY60160.1"/>
    </source>
</evidence>
<protein>
    <submittedName>
        <fullName evidence="1">Uncharacterized protein</fullName>
    </submittedName>
</protein>
<gene>
    <name evidence="1" type="ORF">C491_02640</name>
</gene>
<sequence length="60" mass="6529">MDRRPVARPFVCVRCAYRRTVSSESVFVTSLEPTRRFSLAVGVPFGSLAAIDQLSPTVAG</sequence>
<keyword evidence="2" id="KW-1185">Reference proteome</keyword>
<dbReference type="AlphaFoldDB" id="L9XEJ3"/>
<comment type="caution">
    <text evidence="1">The sequence shown here is derived from an EMBL/GenBank/DDBJ whole genome shotgun (WGS) entry which is preliminary data.</text>
</comment>